<sequence>MQGLAGLSVWDLPFPVRTCAERVPSPTVTLNDFNYRYYNHDCQKSRLGEWVPYRRLEALSSTFQSALSLKIRNVRDHTRSTVHLYHQKMDEMKEAKAESYFQYSGGATDPLKQEDEDVLGARTFMKLDTAEHVRRQLQKIGEERTTGVAICIFEERAGFFQVGVIIDSPLLARDPMQRILWIKHAERSDDLHARQRDFVTTIFLLKASNDATMSRFVSHDVHDPRLSFS</sequence>
<dbReference type="AlphaFoldDB" id="A0AA39MTW1"/>
<protein>
    <submittedName>
        <fullName evidence="1">Uncharacterized protein</fullName>
    </submittedName>
</protein>
<dbReference type="EMBL" id="JAUEPS010000049">
    <property type="protein sequence ID" value="KAK0445640.1"/>
    <property type="molecule type" value="Genomic_DNA"/>
</dbReference>
<dbReference type="RefSeq" id="XP_060325544.1">
    <property type="nucleotide sequence ID" value="XM_060470053.1"/>
</dbReference>
<evidence type="ECO:0000313" key="1">
    <source>
        <dbReference type="EMBL" id="KAK0445640.1"/>
    </source>
</evidence>
<reference evidence="1" key="1">
    <citation type="submission" date="2023-06" db="EMBL/GenBank/DDBJ databases">
        <authorList>
            <consortium name="Lawrence Berkeley National Laboratory"/>
            <person name="Ahrendt S."/>
            <person name="Sahu N."/>
            <person name="Indic B."/>
            <person name="Wong-Bajracharya J."/>
            <person name="Merenyi Z."/>
            <person name="Ke H.-M."/>
            <person name="Monk M."/>
            <person name="Kocsube S."/>
            <person name="Drula E."/>
            <person name="Lipzen A."/>
            <person name="Balint B."/>
            <person name="Henrissat B."/>
            <person name="Andreopoulos B."/>
            <person name="Martin F.M."/>
            <person name="Harder C.B."/>
            <person name="Rigling D."/>
            <person name="Ford K.L."/>
            <person name="Foster G.D."/>
            <person name="Pangilinan J."/>
            <person name="Papanicolaou A."/>
            <person name="Barry K."/>
            <person name="LaButti K."/>
            <person name="Viragh M."/>
            <person name="Koriabine M."/>
            <person name="Yan M."/>
            <person name="Riley R."/>
            <person name="Champramary S."/>
            <person name="Plett K.L."/>
            <person name="Tsai I.J."/>
            <person name="Slot J."/>
            <person name="Sipos G."/>
            <person name="Plett J."/>
            <person name="Nagy L.G."/>
            <person name="Grigoriev I.V."/>
        </authorList>
    </citation>
    <scope>NUCLEOTIDE SEQUENCE</scope>
    <source>
        <strain evidence="1">CCBAS 213</strain>
    </source>
</reference>
<dbReference type="Proteomes" id="UP001175211">
    <property type="component" value="Unassembled WGS sequence"/>
</dbReference>
<accession>A0AA39MTW1</accession>
<proteinExistence type="predicted"/>
<evidence type="ECO:0000313" key="2">
    <source>
        <dbReference type="Proteomes" id="UP001175211"/>
    </source>
</evidence>
<comment type="caution">
    <text evidence="1">The sequence shown here is derived from an EMBL/GenBank/DDBJ whole genome shotgun (WGS) entry which is preliminary data.</text>
</comment>
<keyword evidence="2" id="KW-1185">Reference proteome</keyword>
<organism evidence="1 2">
    <name type="scientific">Armillaria tabescens</name>
    <name type="common">Ringless honey mushroom</name>
    <name type="synonym">Agaricus tabescens</name>
    <dbReference type="NCBI Taxonomy" id="1929756"/>
    <lineage>
        <taxon>Eukaryota</taxon>
        <taxon>Fungi</taxon>
        <taxon>Dikarya</taxon>
        <taxon>Basidiomycota</taxon>
        <taxon>Agaricomycotina</taxon>
        <taxon>Agaricomycetes</taxon>
        <taxon>Agaricomycetidae</taxon>
        <taxon>Agaricales</taxon>
        <taxon>Marasmiineae</taxon>
        <taxon>Physalacriaceae</taxon>
        <taxon>Desarmillaria</taxon>
    </lineage>
</organism>
<gene>
    <name evidence="1" type="ORF">EV420DRAFT_1484279</name>
</gene>
<name>A0AA39MTW1_ARMTA</name>
<dbReference type="GeneID" id="85353601"/>